<evidence type="ECO:0000313" key="5">
    <source>
        <dbReference type="Proteomes" id="UP001199916"/>
    </source>
</evidence>
<keyword evidence="1" id="KW-0547">Nucleotide-binding</keyword>
<dbReference type="EMBL" id="JAJNBZ010000043">
    <property type="protein sequence ID" value="MCE5173198.1"/>
    <property type="molecule type" value="Genomic_DNA"/>
</dbReference>
<proteinExistence type="predicted"/>
<dbReference type="InterPro" id="IPR027417">
    <property type="entry name" value="P-loop_NTPase"/>
</dbReference>
<dbReference type="Pfam" id="PF19568">
    <property type="entry name" value="Spore_III_AA"/>
    <property type="match status" value="1"/>
</dbReference>
<dbReference type="NCBIfam" id="TIGR02858">
    <property type="entry name" value="spore_III_AA"/>
    <property type="match status" value="1"/>
</dbReference>
<comment type="caution">
    <text evidence="4">The sequence shown here is derived from an EMBL/GenBank/DDBJ whole genome shotgun (WGS) entry which is preliminary data.</text>
</comment>
<dbReference type="PANTHER" id="PTHR20953">
    <property type="entry name" value="KINASE-RELATED"/>
    <property type="match status" value="1"/>
</dbReference>
<name>A0ABS8YRZ9_9BACL</name>
<keyword evidence="2" id="KW-0067">ATP-binding</keyword>
<dbReference type="RefSeq" id="WP_233699190.1">
    <property type="nucleotide sequence ID" value="NZ_JAJNBZ010000043.1"/>
</dbReference>
<evidence type="ECO:0000259" key="3">
    <source>
        <dbReference type="SMART" id="SM00382"/>
    </source>
</evidence>
<gene>
    <name evidence="4" type="primary">spoIIIAA</name>
    <name evidence="4" type="ORF">LQV63_28455</name>
</gene>
<dbReference type="InterPro" id="IPR045735">
    <property type="entry name" value="Spore_III_AA_AAA+_ATPase"/>
</dbReference>
<sequence>MNTLSWSAVLPPELKSVLMRLPARMLAELEEIRIRERRPLEIGVMGDFYLVTPLGTVTEDPDAAYRPSREDGHQLLDFITNHSLYTMEEELRRGFVTIPGGHRIGLAGRTVLTQGSVSHLREITGFNIRIAREVRGIADSIMPMMLDFRHQTVYHTLIVSPPQHGKTTMLRDIARAVGTGAWNHPEARWKALKVGIVDERSEIAGCIKGVPSYDLGYRTDVMDGCPKAEGMMMFIRSMSPDVLIVDEFGRDEDLHAMREAMHAGVRLIASAHGADIDDLIKRPSIQQLMDEGAFGRIVVLKRSKREWQRKVYDEKRRALQGQDSQGIKKGGGTDR</sequence>
<accession>A0ABS8YRZ9</accession>
<reference evidence="4 5" key="1">
    <citation type="submission" date="2021-11" db="EMBL/GenBank/DDBJ databases">
        <title>Draft genome sequence of Paenibacillus profundus YoMME, a new Gram-positive bacteria with exoelectrogenic properties.</title>
        <authorList>
            <person name="Hubenova Y."/>
            <person name="Hubenova E."/>
            <person name="Manasiev Y."/>
            <person name="Peykov S."/>
            <person name="Mitov M."/>
        </authorList>
    </citation>
    <scope>NUCLEOTIDE SEQUENCE [LARGE SCALE GENOMIC DNA]</scope>
    <source>
        <strain evidence="4 5">YoMME</strain>
    </source>
</reference>
<organism evidence="4 5">
    <name type="scientific">Paenibacillus profundus</name>
    <dbReference type="NCBI Taxonomy" id="1173085"/>
    <lineage>
        <taxon>Bacteria</taxon>
        <taxon>Bacillati</taxon>
        <taxon>Bacillota</taxon>
        <taxon>Bacilli</taxon>
        <taxon>Bacillales</taxon>
        <taxon>Paenibacillaceae</taxon>
        <taxon>Paenibacillus</taxon>
    </lineage>
</organism>
<dbReference type="SUPFAM" id="SSF52540">
    <property type="entry name" value="P-loop containing nucleoside triphosphate hydrolases"/>
    <property type="match status" value="1"/>
</dbReference>
<protein>
    <submittedName>
        <fullName evidence="4">Stage III sporulation protein AA</fullName>
    </submittedName>
</protein>
<evidence type="ECO:0000256" key="1">
    <source>
        <dbReference type="ARBA" id="ARBA00022741"/>
    </source>
</evidence>
<dbReference type="InterPro" id="IPR003593">
    <property type="entry name" value="AAA+_ATPase"/>
</dbReference>
<keyword evidence="5" id="KW-1185">Reference proteome</keyword>
<evidence type="ECO:0000313" key="4">
    <source>
        <dbReference type="EMBL" id="MCE5173198.1"/>
    </source>
</evidence>
<dbReference type="SMART" id="SM00382">
    <property type="entry name" value="AAA"/>
    <property type="match status" value="1"/>
</dbReference>
<feature type="domain" description="AAA+ ATPase" evidence="3">
    <location>
        <begin position="152"/>
        <end position="304"/>
    </location>
</feature>
<dbReference type="PANTHER" id="PTHR20953:SF3">
    <property type="entry name" value="P-LOOP CONTAINING NUCLEOSIDE TRIPHOSPHATE HYDROLASES SUPERFAMILY PROTEIN"/>
    <property type="match status" value="1"/>
</dbReference>
<dbReference type="Gene3D" id="3.40.50.300">
    <property type="entry name" value="P-loop containing nucleotide triphosphate hydrolases"/>
    <property type="match status" value="1"/>
</dbReference>
<dbReference type="Proteomes" id="UP001199916">
    <property type="component" value="Unassembled WGS sequence"/>
</dbReference>
<dbReference type="InterPro" id="IPR014217">
    <property type="entry name" value="Spore_III_AA"/>
</dbReference>
<evidence type="ECO:0000256" key="2">
    <source>
        <dbReference type="ARBA" id="ARBA00022840"/>
    </source>
</evidence>